<feature type="transmembrane region" description="Helical" evidence="1">
    <location>
        <begin position="21"/>
        <end position="37"/>
    </location>
</feature>
<dbReference type="InterPro" id="IPR002035">
    <property type="entry name" value="VWF_A"/>
</dbReference>
<evidence type="ECO:0000313" key="4">
    <source>
        <dbReference type="Proteomes" id="UP001642540"/>
    </source>
</evidence>
<keyword evidence="1" id="KW-0812">Transmembrane</keyword>
<protein>
    <recommendedName>
        <fullName evidence="2">VWFA domain-containing protein</fullName>
    </recommendedName>
</protein>
<gene>
    <name evidence="3" type="ORF">ODALV1_LOCUS4533</name>
</gene>
<accession>A0ABP1PWF3</accession>
<dbReference type="Gene3D" id="3.40.50.410">
    <property type="entry name" value="von Willebrand factor, type A domain"/>
    <property type="match status" value="1"/>
</dbReference>
<keyword evidence="1" id="KW-0472">Membrane</keyword>
<dbReference type="SUPFAM" id="SSF53300">
    <property type="entry name" value="vWA-like"/>
    <property type="match status" value="1"/>
</dbReference>
<feature type="domain" description="VWFA" evidence="2">
    <location>
        <begin position="55"/>
        <end position="278"/>
    </location>
</feature>
<reference evidence="3 4" key="1">
    <citation type="submission" date="2024-08" db="EMBL/GenBank/DDBJ databases">
        <authorList>
            <person name="Cucini C."/>
            <person name="Frati F."/>
        </authorList>
    </citation>
    <scope>NUCLEOTIDE SEQUENCE [LARGE SCALE GENOMIC DNA]</scope>
</reference>
<dbReference type="PROSITE" id="PS50234">
    <property type="entry name" value="VWFA"/>
    <property type="match status" value="1"/>
</dbReference>
<organism evidence="3 4">
    <name type="scientific">Orchesella dallaii</name>
    <dbReference type="NCBI Taxonomy" id="48710"/>
    <lineage>
        <taxon>Eukaryota</taxon>
        <taxon>Metazoa</taxon>
        <taxon>Ecdysozoa</taxon>
        <taxon>Arthropoda</taxon>
        <taxon>Hexapoda</taxon>
        <taxon>Collembola</taxon>
        <taxon>Entomobryomorpha</taxon>
        <taxon>Entomobryoidea</taxon>
        <taxon>Orchesellidae</taxon>
        <taxon>Orchesellinae</taxon>
        <taxon>Orchesella</taxon>
    </lineage>
</organism>
<name>A0ABP1PWF3_9HEXA</name>
<keyword evidence="1" id="KW-1133">Transmembrane helix</keyword>
<evidence type="ECO:0000313" key="3">
    <source>
        <dbReference type="EMBL" id="CAL8080033.1"/>
    </source>
</evidence>
<dbReference type="EMBL" id="CAXLJM020000014">
    <property type="protein sequence ID" value="CAL8080033.1"/>
    <property type="molecule type" value="Genomic_DNA"/>
</dbReference>
<evidence type="ECO:0000259" key="2">
    <source>
        <dbReference type="PROSITE" id="PS50234"/>
    </source>
</evidence>
<proteinExistence type="predicted"/>
<dbReference type="Proteomes" id="UP001642540">
    <property type="component" value="Unassembled WGS sequence"/>
</dbReference>
<evidence type="ECO:0000256" key="1">
    <source>
        <dbReference type="SAM" id="Phobius"/>
    </source>
</evidence>
<keyword evidence="4" id="KW-1185">Reference proteome</keyword>
<comment type="caution">
    <text evidence="3">The sequence shown here is derived from an EMBL/GenBank/DDBJ whole genome shotgun (WGS) entry which is preliminary data.</text>
</comment>
<dbReference type="InterPro" id="IPR036465">
    <property type="entry name" value="vWFA_dom_sf"/>
</dbReference>
<sequence length="335" mass="38274">MQRIQITTWKRYKYKTYSINLLLTSILYILVSPRILLEAKLSCQNPPAKIPLKLQGTFVIDRSYQFLADSSGYIIEIKYLLLDLVEELEQTFQETDFALTSFSNYLDLPGTGESNKEDSCYKLHVSFNSNGGDHLEEIEEYLKAGKSWTTVSALTAVAHSSADQELNWESTTDKTTMKVIFLITDKESNEPGNFKGFHSIHGAIRGDGKDVSCNHKMPTDRVVGDIATKNKMYIVGFFHLDSLSNWKNRLERLLPKKTLSLSFLDDFSFVTNDVVEKLRTFACKDFAYEFNPRSKKPVRPPLKIPVTIRTTTTKRPTQRPFGKPYNTLGPRFLPI</sequence>